<dbReference type="Proteomes" id="UP000623467">
    <property type="component" value="Unassembled WGS sequence"/>
</dbReference>
<evidence type="ECO:0000313" key="1">
    <source>
        <dbReference type="EMBL" id="KAF7364213.1"/>
    </source>
</evidence>
<dbReference type="InterPro" id="IPR012337">
    <property type="entry name" value="RNaseH-like_sf"/>
</dbReference>
<reference evidence="1" key="1">
    <citation type="submission" date="2020-05" db="EMBL/GenBank/DDBJ databases">
        <title>Mycena genomes resolve the evolution of fungal bioluminescence.</title>
        <authorList>
            <person name="Tsai I.J."/>
        </authorList>
    </citation>
    <scope>NUCLEOTIDE SEQUENCE</scope>
    <source>
        <strain evidence="1">160909Yilan</strain>
    </source>
</reference>
<dbReference type="EMBL" id="JACAZH010000007">
    <property type="protein sequence ID" value="KAF7364213.1"/>
    <property type="molecule type" value="Genomic_DNA"/>
</dbReference>
<dbReference type="SUPFAM" id="SSF53098">
    <property type="entry name" value="Ribonuclease H-like"/>
    <property type="match status" value="1"/>
</dbReference>
<name>A0A8H7D9V1_9AGAR</name>
<proteinExistence type="predicted"/>
<organism evidence="1 2">
    <name type="scientific">Mycena sanguinolenta</name>
    <dbReference type="NCBI Taxonomy" id="230812"/>
    <lineage>
        <taxon>Eukaryota</taxon>
        <taxon>Fungi</taxon>
        <taxon>Dikarya</taxon>
        <taxon>Basidiomycota</taxon>
        <taxon>Agaricomycotina</taxon>
        <taxon>Agaricomycetes</taxon>
        <taxon>Agaricomycetidae</taxon>
        <taxon>Agaricales</taxon>
        <taxon>Marasmiineae</taxon>
        <taxon>Mycenaceae</taxon>
        <taxon>Mycena</taxon>
    </lineage>
</organism>
<sequence>MADKKKETQPAAGDNTIIDVDATGALTEPISRKERKALQASLDGYVDQAMTTAQKNSADRKLLRFLIHANIPFQSAENPYLDEFLHYLSAEVFLRESDHFQKSKLLTLLEDGLEDKLKRSIYAIVAAGIDSFPIVMGLEDLTGERGNADKCLDISVSSLELMGVEEPRNLIALTTDNPTTMQSFRWKFQNKFFWILTFIITKANRSVTFFNGSHYWGGQLKDEAQRFKITLGLKNAIGNSESRQTTLADCMLELIRCTRSMSKMELEENEDGEFLTHAKQTVDRRFQMIATPIHWLALFLHPLCRKLAVSPTVYGRSLDFMIETALGVAIQWKWDMLKAMRLKTDLKAYHQFKSPFTGGHRDAREWWGDVPKENHEGIRELSIVLANIVPHSAEVGRLFSGLGGIQTPRRSTLTVSHMEKMGKIRSRLSYELYIAAKQKTGATEHRKHSHMHTQSTPGINADLAQDLENPITWIPPLDRDDEETEDIVEKAYQDLQKTLNDEGPCTAQVGSVIDGEVVDWDELERVERGEPTVLDGDTIDFIGNGPAPGWTVEDLMLM</sequence>
<evidence type="ECO:0000313" key="2">
    <source>
        <dbReference type="Proteomes" id="UP000623467"/>
    </source>
</evidence>
<protein>
    <submittedName>
        <fullName evidence="1">DUF659 domain-containing protein</fullName>
    </submittedName>
</protein>
<gene>
    <name evidence="1" type="ORF">MSAN_01080800</name>
</gene>
<dbReference type="AlphaFoldDB" id="A0A8H7D9V1"/>
<dbReference type="OrthoDB" id="3226942at2759"/>
<keyword evidence="2" id="KW-1185">Reference proteome</keyword>
<comment type="caution">
    <text evidence="1">The sequence shown here is derived from an EMBL/GenBank/DDBJ whole genome shotgun (WGS) entry which is preliminary data.</text>
</comment>
<accession>A0A8H7D9V1</accession>